<keyword evidence="1" id="KW-0812">Transmembrane</keyword>
<name>A0A5N7BEB2_9EURO</name>
<feature type="transmembrane region" description="Helical" evidence="1">
    <location>
        <begin position="32"/>
        <end position="58"/>
    </location>
</feature>
<reference evidence="2 3" key="1">
    <citation type="submission" date="2019-04" db="EMBL/GenBank/DDBJ databases">
        <title>Friends and foes A comparative genomics studyof 23 Aspergillus species from section Flavi.</title>
        <authorList>
            <consortium name="DOE Joint Genome Institute"/>
            <person name="Kjaerbolling I."/>
            <person name="Vesth T."/>
            <person name="Frisvad J.C."/>
            <person name="Nybo J.L."/>
            <person name="Theobald S."/>
            <person name="Kildgaard S."/>
            <person name="Isbrandt T."/>
            <person name="Kuo A."/>
            <person name="Sato A."/>
            <person name="Lyhne E.K."/>
            <person name="Kogle M.E."/>
            <person name="Wiebenga A."/>
            <person name="Kun R.S."/>
            <person name="Lubbers R.J."/>
            <person name="Makela M.R."/>
            <person name="Barry K."/>
            <person name="Chovatia M."/>
            <person name="Clum A."/>
            <person name="Daum C."/>
            <person name="Haridas S."/>
            <person name="He G."/>
            <person name="LaButti K."/>
            <person name="Lipzen A."/>
            <person name="Mondo S."/>
            <person name="Riley R."/>
            <person name="Salamov A."/>
            <person name="Simmons B.A."/>
            <person name="Magnuson J.K."/>
            <person name="Henrissat B."/>
            <person name="Mortensen U.H."/>
            <person name="Larsen T.O."/>
            <person name="Devries R.P."/>
            <person name="Grigoriev I.V."/>
            <person name="Machida M."/>
            <person name="Baker S.E."/>
            <person name="Andersen M.R."/>
        </authorList>
    </citation>
    <scope>NUCLEOTIDE SEQUENCE [LARGE SCALE GENOMIC DNA]</scope>
    <source>
        <strain evidence="2 3">IBT 29228</strain>
    </source>
</reference>
<keyword evidence="3" id="KW-1185">Reference proteome</keyword>
<gene>
    <name evidence="2" type="ORF">BDV26DRAFT_258020</name>
</gene>
<keyword evidence="1" id="KW-1133">Transmembrane helix</keyword>
<protein>
    <submittedName>
        <fullName evidence="2">Uncharacterized protein</fullName>
    </submittedName>
</protein>
<accession>A0A5N7BEB2</accession>
<dbReference type="Proteomes" id="UP000326198">
    <property type="component" value="Unassembled WGS sequence"/>
</dbReference>
<dbReference type="AlphaFoldDB" id="A0A5N7BEB2"/>
<dbReference type="EMBL" id="ML736185">
    <property type="protein sequence ID" value="KAE8380115.1"/>
    <property type="molecule type" value="Genomic_DNA"/>
</dbReference>
<organism evidence="2 3">
    <name type="scientific">Aspergillus bertholletiae</name>
    <dbReference type="NCBI Taxonomy" id="1226010"/>
    <lineage>
        <taxon>Eukaryota</taxon>
        <taxon>Fungi</taxon>
        <taxon>Dikarya</taxon>
        <taxon>Ascomycota</taxon>
        <taxon>Pezizomycotina</taxon>
        <taxon>Eurotiomycetes</taxon>
        <taxon>Eurotiomycetidae</taxon>
        <taxon>Eurotiales</taxon>
        <taxon>Aspergillaceae</taxon>
        <taxon>Aspergillus</taxon>
        <taxon>Aspergillus subgen. Circumdati</taxon>
    </lineage>
</organism>
<sequence>MMHMSHFRRVDLPLIVDWVGSRRGEFPIRWPLVTYLSCGVLSMTYHGLVSIMCVVVRLDPAWFLAEYRHSWTLSGTTIEKWHFITSPFKV</sequence>
<evidence type="ECO:0000313" key="3">
    <source>
        <dbReference type="Proteomes" id="UP000326198"/>
    </source>
</evidence>
<keyword evidence="1" id="KW-0472">Membrane</keyword>
<evidence type="ECO:0000313" key="2">
    <source>
        <dbReference type="EMBL" id="KAE8380115.1"/>
    </source>
</evidence>
<evidence type="ECO:0000256" key="1">
    <source>
        <dbReference type="SAM" id="Phobius"/>
    </source>
</evidence>
<proteinExistence type="predicted"/>